<dbReference type="GO" id="GO:0097510">
    <property type="term" value="P:base-excision repair, AP site formation via deaminated base removal"/>
    <property type="evidence" value="ECO:0007669"/>
    <property type="project" value="TreeGrafter"/>
</dbReference>
<reference evidence="1" key="1">
    <citation type="submission" date="2019-12" db="EMBL/GenBank/DDBJ databases">
        <authorList>
            <person name="Scholes J."/>
        </authorList>
    </citation>
    <scope>NUCLEOTIDE SEQUENCE</scope>
</reference>
<dbReference type="AlphaFoldDB" id="A0A9N7N431"/>
<accession>A0A9N7N431</accession>
<dbReference type="InterPro" id="IPR036895">
    <property type="entry name" value="Uracil-DNA_glycosylase-like_sf"/>
</dbReference>
<gene>
    <name evidence="1" type="ORF">SHERM_01611</name>
</gene>
<dbReference type="GO" id="GO:0004844">
    <property type="term" value="F:uracil DNA N-glycosylase activity"/>
    <property type="evidence" value="ECO:0007669"/>
    <property type="project" value="InterPro"/>
</dbReference>
<organism evidence="1 2">
    <name type="scientific">Striga hermonthica</name>
    <name type="common">Purple witchweed</name>
    <name type="synonym">Buchnera hermonthica</name>
    <dbReference type="NCBI Taxonomy" id="68872"/>
    <lineage>
        <taxon>Eukaryota</taxon>
        <taxon>Viridiplantae</taxon>
        <taxon>Streptophyta</taxon>
        <taxon>Embryophyta</taxon>
        <taxon>Tracheophyta</taxon>
        <taxon>Spermatophyta</taxon>
        <taxon>Magnoliopsida</taxon>
        <taxon>eudicotyledons</taxon>
        <taxon>Gunneridae</taxon>
        <taxon>Pentapetalae</taxon>
        <taxon>asterids</taxon>
        <taxon>lamiids</taxon>
        <taxon>Lamiales</taxon>
        <taxon>Orobanchaceae</taxon>
        <taxon>Buchnereae</taxon>
        <taxon>Striga</taxon>
    </lineage>
</organism>
<dbReference type="PANTHER" id="PTHR11264:SF0">
    <property type="entry name" value="URACIL-DNA GLYCOSYLASE"/>
    <property type="match status" value="1"/>
</dbReference>
<dbReference type="InterPro" id="IPR002043">
    <property type="entry name" value="UDG_fam1"/>
</dbReference>
<evidence type="ECO:0000313" key="2">
    <source>
        <dbReference type="Proteomes" id="UP001153555"/>
    </source>
</evidence>
<dbReference type="Gene3D" id="3.40.470.10">
    <property type="entry name" value="Uracil-DNA glycosylase-like domain"/>
    <property type="match status" value="1"/>
</dbReference>
<keyword evidence="2" id="KW-1185">Reference proteome</keyword>
<dbReference type="Proteomes" id="UP001153555">
    <property type="component" value="Unassembled WGS sequence"/>
</dbReference>
<protein>
    <submittedName>
        <fullName evidence="1">Uracil dna glycosylase</fullName>
    </submittedName>
</protein>
<name>A0A9N7N431_STRHE</name>
<comment type="caution">
    <text evidence="1">The sequence shown here is derived from an EMBL/GenBank/DDBJ whole genome shotgun (WGS) entry which is preliminary data.</text>
</comment>
<proteinExistence type="predicted"/>
<dbReference type="EMBL" id="CACSLK010027624">
    <property type="protein sequence ID" value="CAA0826405.1"/>
    <property type="molecule type" value="Genomic_DNA"/>
</dbReference>
<sequence>MGLSLSVPDGVKFPSSHLNMYKELHQDLGCSIPPKGNLERWAVQFLGIYLLKFKWLICIFTAFSCSTKNIGHDNISFAAFDRHVHWGHIRFNGPRDGVSDGIRKTGNEWELFKENIAEGIKEESVAAPSKTLMDFLQRPAAAKCLKTCSAASDGPLSSSSTAAIFSDHKQRIEFNRALALSKRNLKICSDKLSKSDSLGLLMFYY</sequence>
<dbReference type="PANTHER" id="PTHR11264">
    <property type="entry name" value="URACIL-DNA GLYCOSYLASE"/>
    <property type="match status" value="1"/>
</dbReference>
<evidence type="ECO:0000313" key="1">
    <source>
        <dbReference type="EMBL" id="CAA0826405.1"/>
    </source>
</evidence>
<dbReference type="OrthoDB" id="10031947at2759"/>
<dbReference type="SUPFAM" id="SSF52141">
    <property type="entry name" value="Uracil-DNA glycosylase-like"/>
    <property type="match status" value="1"/>
</dbReference>